<feature type="transmembrane region" description="Helical" evidence="1">
    <location>
        <begin position="172"/>
        <end position="194"/>
    </location>
</feature>
<keyword evidence="1" id="KW-0812">Transmembrane</keyword>
<dbReference type="AlphaFoldDB" id="A0A9X5BIH9"/>
<comment type="caution">
    <text evidence="2">The sequence shown here is derived from an EMBL/GenBank/DDBJ whole genome shotgun (WGS) entry which is preliminary data.</text>
</comment>
<reference evidence="2" key="1">
    <citation type="submission" date="2018-09" db="EMBL/GenBank/DDBJ databases">
        <title>Murine metabolic-syndrome-specific gut microbial biobank.</title>
        <authorList>
            <person name="Liu C."/>
        </authorList>
    </citation>
    <scope>NUCLEOTIDE SEQUENCE</scope>
    <source>
        <strain evidence="2">D42-62</strain>
    </source>
</reference>
<dbReference type="PANTHER" id="PTHR37305:SF1">
    <property type="entry name" value="MEMBRANE PROTEIN"/>
    <property type="match status" value="1"/>
</dbReference>
<proteinExistence type="predicted"/>
<gene>
    <name evidence="2" type="ORF">D5281_17355</name>
</gene>
<dbReference type="OrthoDB" id="2584645at2"/>
<dbReference type="Pfam" id="PF12730">
    <property type="entry name" value="ABC2_membrane_4"/>
    <property type="match status" value="1"/>
</dbReference>
<protein>
    <submittedName>
        <fullName evidence="2">ABC transporter permease</fullName>
    </submittedName>
</protein>
<organism evidence="2 3">
    <name type="scientific">Parablautia muri</name>
    <dbReference type="NCBI Taxonomy" id="2320879"/>
    <lineage>
        <taxon>Bacteria</taxon>
        <taxon>Bacillati</taxon>
        <taxon>Bacillota</taxon>
        <taxon>Clostridia</taxon>
        <taxon>Lachnospirales</taxon>
        <taxon>Lachnospiraceae</taxon>
        <taxon>Parablautia</taxon>
    </lineage>
</organism>
<feature type="transmembrane region" description="Helical" evidence="1">
    <location>
        <begin position="235"/>
        <end position="256"/>
    </location>
</feature>
<feature type="transmembrane region" description="Helical" evidence="1">
    <location>
        <begin position="138"/>
        <end position="165"/>
    </location>
</feature>
<evidence type="ECO:0000313" key="3">
    <source>
        <dbReference type="Proteomes" id="UP001154420"/>
    </source>
</evidence>
<dbReference type="EMBL" id="QZDT01000035">
    <property type="protein sequence ID" value="NBJ94304.1"/>
    <property type="molecule type" value="Genomic_DNA"/>
</dbReference>
<keyword evidence="3" id="KW-1185">Reference proteome</keyword>
<sequence>MLKLIICEFAKLKRKKFILFVILSALLFPVPVTAMMTTPQMAKGYDSQAEIFNACFQFIMGYGVELLLPCVIGVIAAMLFFMERDNDTFKNLRTIPVTSSQMIFAKIIVLFAMGVIFSLFSAFAAVLCGSLVSQVNGVAYKLFVALEMGIFTTAGTLPLIVLVVFFSKTYIFSVLLCIFYSALSLTAETCFGVLPKAVCWLMPIPLTTLWSAGDMVRHGVIDSVGELTYLQPTTFQTIVILGTEAVLSVIVIDYLYKRRGES</sequence>
<keyword evidence="1" id="KW-1133">Transmembrane helix</keyword>
<dbReference type="Proteomes" id="UP001154420">
    <property type="component" value="Unassembled WGS sequence"/>
</dbReference>
<keyword evidence="1" id="KW-0472">Membrane</keyword>
<feature type="transmembrane region" description="Helical" evidence="1">
    <location>
        <begin position="58"/>
        <end position="82"/>
    </location>
</feature>
<accession>A0A9X5BIH9</accession>
<feature type="transmembrane region" description="Helical" evidence="1">
    <location>
        <begin position="103"/>
        <end position="132"/>
    </location>
</feature>
<evidence type="ECO:0000313" key="2">
    <source>
        <dbReference type="EMBL" id="NBJ94304.1"/>
    </source>
</evidence>
<evidence type="ECO:0000256" key="1">
    <source>
        <dbReference type="SAM" id="Phobius"/>
    </source>
</evidence>
<dbReference type="RefSeq" id="WP_160561344.1">
    <property type="nucleotide sequence ID" value="NZ_QZDT01000035.1"/>
</dbReference>
<name>A0A9X5BIH9_9FIRM</name>
<dbReference type="PANTHER" id="PTHR37305">
    <property type="entry name" value="INTEGRAL MEMBRANE PROTEIN-RELATED"/>
    <property type="match status" value="1"/>
</dbReference>